<evidence type="ECO:0000256" key="1">
    <source>
        <dbReference type="SAM" id="SignalP"/>
    </source>
</evidence>
<dbReference type="Proteomes" id="UP000322080">
    <property type="component" value="Unassembled WGS sequence"/>
</dbReference>
<protein>
    <submittedName>
        <fullName evidence="2">Uncharacterized protein</fullName>
    </submittedName>
</protein>
<dbReference type="AlphaFoldDB" id="A0A5D0RED5"/>
<feature type="signal peptide" evidence="1">
    <location>
        <begin position="1"/>
        <end position="18"/>
    </location>
</feature>
<feature type="chain" id="PRO_5022860822" evidence="1">
    <location>
        <begin position="19"/>
        <end position="146"/>
    </location>
</feature>
<sequence>MKALAFLLAFAAATPATAQQVMDCDWRARADALAEPWDVNSRTFSNGVVRLALIDTIEPAAVPFHLLILSPPYDEVGGRQCVMVSHESGLGFYEIDFAALEAAYDPSVGLIFDLPVQIWISDGNILVRRLHVTLNQATGEVVASLP</sequence>
<reference evidence="2 3" key="1">
    <citation type="submission" date="2019-08" db="EMBL/GenBank/DDBJ databases">
        <title>Identification of a novel species of the genus Boseongicola.</title>
        <authorList>
            <person name="Zhang X.-Q."/>
        </authorList>
    </citation>
    <scope>NUCLEOTIDE SEQUENCE [LARGE SCALE GENOMIC DNA]</scope>
    <source>
        <strain evidence="2 3">HY14</strain>
    </source>
</reference>
<accession>A0A5D0RED5</accession>
<dbReference type="EMBL" id="VSIY01000014">
    <property type="protein sequence ID" value="TYB80050.1"/>
    <property type="molecule type" value="Genomic_DNA"/>
</dbReference>
<gene>
    <name evidence="2" type="ORF">FVF75_14545</name>
</gene>
<keyword evidence="3" id="KW-1185">Reference proteome</keyword>
<name>A0A5D0RED5_9RHOB</name>
<evidence type="ECO:0000313" key="2">
    <source>
        <dbReference type="EMBL" id="TYB80050.1"/>
    </source>
</evidence>
<dbReference type="RefSeq" id="WP_148379295.1">
    <property type="nucleotide sequence ID" value="NZ_VSIY01000014.1"/>
</dbReference>
<organism evidence="2 3">
    <name type="scientific">Maritimibacter fusiformis</name>
    <dbReference type="NCBI Taxonomy" id="2603819"/>
    <lineage>
        <taxon>Bacteria</taxon>
        <taxon>Pseudomonadati</taxon>
        <taxon>Pseudomonadota</taxon>
        <taxon>Alphaproteobacteria</taxon>
        <taxon>Rhodobacterales</taxon>
        <taxon>Roseobacteraceae</taxon>
        <taxon>Maritimibacter</taxon>
    </lineage>
</organism>
<comment type="caution">
    <text evidence="2">The sequence shown here is derived from an EMBL/GenBank/DDBJ whole genome shotgun (WGS) entry which is preliminary data.</text>
</comment>
<keyword evidence="1" id="KW-0732">Signal</keyword>
<proteinExistence type="predicted"/>
<evidence type="ECO:0000313" key="3">
    <source>
        <dbReference type="Proteomes" id="UP000322080"/>
    </source>
</evidence>